<dbReference type="EMBL" id="GBXM01037671">
    <property type="protein sequence ID" value="JAH70906.1"/>
    <property type="molecule type" value="Transcribed_RNA"/>
</dbReference>
<name>A0A0E9UYU0_ANGAN</name>
<protein>
    <submittedName>
        <fullName evidence="1">Uncharacterized protein</fullName>
    </submittedName>
</protein>
<evidence type="ECO:0000313" key="1">
    <source>
        <dbReference type="EMBL" id="JAH70906.1"/>
    </source>
</evidence>
<sequence length="23" mass="2520">MMVAPRMTNLVVCFLLSSPVHSS</sequence>
<dbReference type="AlphaFoldDB" id="A0A0E9UYU0"/>
<organism evidence="1">
    <name type="scientific">Anguilla anguilla</name>
    <name type="common">European freshwater eel</name>
    <name type="synonym">Muraena anguilla</name>
    <dbReference type="NCBI Taxonomy" id="7936"/>
    <lineage>
        <taxon>Eukaryota</taxon>
        <taxon>Metazoa</taxon>
        <taxon>Chordata</taxon>
        <taxon>Craniata</taxon>
        <taxon>Vertebrata</taxon>
        <taxon>Euteleostomi</taxon>
        <taxon>Actinopterygii</taxon>
        <taxon>Neopterygii</taxon>
        <taxon>Teleostei</taxon>
        <taxon>Anguilliformes</taxon>
        <taxon>Anguillidae</taxon>
        <taxon>Anguilla</taxon>
    </lineage>
</organism>
<reference evidence="1" key="1">
    <citation type="submission" date="2014-11" db="EMBL/GenBank/DDBJ databases">
        <authorList>
            <person name="Amaro Gonzalez C."/>
        </authorList>
    </citation>
    <scope>NUCLEOTIDE SEQUENCE</scope>
</reference>
<reference evidence="1" key="2">
    <citation type="journal article" date="2015" name="Fish Shellfish Immunol.">
        <title>Early steps in the European eel (Anguilla anguilla)-Vibrio vulnificus interaction in the gills: Role of the RtxA13 toxin.</title>
        <authorList>
            <person name="Callol A."/>
            <person name="Pajuelo D."/>
            <person name="Ebbesson L."/>
            <person name="Teles M."/>
            <person name="MacKenzie S."/>
            <person name="Amaro C."/>
        </authorList>
    </citation>
    <scope>NUCLEOTIDE SEQUENCE</scope>
</reference>
<accession>A0A0E9UYU0</accession>
<proteinExistence type="predicted"/>